<dbReference type="AlphaFoldDB" id="A0A0D8BHY0"/>
<feature type="transmembrane region" description="Helical" evidence="1">
    <location>
        <begin position="161"/>
        <end position="182"/>
    </location>
</feature>
<feature type="transmembrane region" description="Helical" evidence="1">
    <location>
        <begin position="31"/>
        <end position="53"/>
    </location>
</feature>
<accession>A0A0D8BHY0</accession>
<protein>
    <submittedName>
        <fullName evidence="2">Tryptophan-associated transmembrane protein</fullName>
    </submittedName>
</protein>
<comment type="caution">
    <text evidence="2">The sequence shown here is derived from an EMBL/GenBank/DDBJ whole genome shotgun (WGS) entry which is preliminary data.</text>
</comment>
<dbReference type="PATRIC" id="fig|1502723.3.peg.6906"/>
<dbReference type="Proteomes" id="UP000032545">
    <property type="component" value="Unassembled WGS sequence"/>
</dbReference>
<reference evidence="3" key="1">
    <citation type="submission" date="2015-02" db="EMBL/GenBank/DDBJ databases">
        <title>Draft Genome of Frankia sp. CpI1-S.</title>
        <authorList>
            <person name="Oshone R.T."/>
            <person name="Ngom M."/>
            <person name="Ghodhbane-Gtari F."/>
            <person name="Gtari M."/>
            <person name="Morris K."/>
            <person name="Thomas K."/>
            <person name="Sen A."/>
            <person name="Tisa L.S."/>
        </authorList>
    </citation>
    <scope>NUCLEOTIDE SEQUENCE [LARGE SCALE GENOMIC DNA]</scope>
    <source>
        <strain evidence="3">CpI1-S</strain>
    </source>
</reference>
<dbReference type="EMBL" id="JYFN01000010">
    <property type="protein sequence ID" value="KJE23848.1"/>
    <property type="molecule type" value="Genomic_DNA"/>
</dbReference>
<evidence type="ECO:0000256" key="1">
    <source>
        <dbReference type="SAM" id="Phobius"/>
    </source>
</evidence>
<dbReference type="RefSeq" id="WP_044884470.1">
    <property type="nucleotide sequence ID" value="NZ_JYFN01000010.1"/>
</dbReference>
<organism evidence="2 3">
    <name type="scientific">Frankia torreyi</name>
    <dbReference type="NCBI Taxonomy" id="1856"/>
    <lineage>
        <taxon>Bacteria</taxon>
        <taxon>Bacillati</taxon>
        <taxon>Actinomycetota</taxon>
        <taxon>Actinomycetes</taxon>
        <taxon>Frankiales</taxon>
        <taxon>Frankiaceae</taxon>
        <taxon>Frankia</taxon>
    </lineage>
</organism>
<keyword evidence="3" id="KW-1185">Reference proteome</keyword>
<gene>
    <name evidence="2" type="ORF">FF36_01781</name>
</gene>
<keyword evidence="1" id="KW-1133">Transmembrane helix</keyword>
<sequence>MSAGLPADSPPAAVDDAGAARAARRGRRERVLAVLGCLLGAGLVLVCGGATWVSARVGTPRGERDATAVAAPLAVHWTGGDIASAATALALVGLAAAVAIVATRRIGRPVVGLLAVAAGIGIAYVAGNIGFDPLSALRDTDQVRQFTPGGQAEISGVHRTAAPWLAMLGGVLLTAAGVLAVLRGRSWPGMSGRYQAREARPVDAWDAIERGHDPT</sequence>
<feature type="transmembrane region" description="Helical" evidence="1">
    <location>
        <begin position="82"/>
        <end position="103"/>
    </location>
</feature>
<keyword evidence="1 2" id="KW-0812">Transmembrane</keyword>
<dbReference type="Pfam" id="PF09534">
    <property type="entry name" value="Trp_oprn_chp"/>
    <property type="match status" value="1"/>
</dbReference>
<evidence type="ECO:0000313" key="3">
    <source>
        <dbReference type="Proteomes" id="UP000032545"/>
    </source>
</evidence>
<dbReference type="InterPro" id="IPR019051">
    <property type="entry name" value="Trp_biosyn_TM_oprn/chp"/>
</dbReference>
<evidence type="ECO:0000313" key="2">
    <source>
        <dbReference type="EMBL" id="KJE23848.1"/>
    </source>
</evidence>
<reference evidence="2 3" key="2">
    <citation type="journal article" date="2016" name="Genome Announc.">
        <title>Permanent Draft Genome Sequences for Two Variants of Frankia sp. Strain CpI1, the First Frankia Strain Isolated from Root Nodules of Comptonia peregrina.</title>
        <authorList>
            <person name="Oshone R."/>
            <person name="Hurst S.G.IV."/>
            <person name="Abebe-Akele F."/>
            <person name="Simpson S."/>
            <person name="Morris K."/>
            <person name="Thomas W.K."/>
            <person name="Tisa L.S."/>
        </authorList>
    </citation>
    <scope>NUCLEOTIDE SEQUENCE [LARGE SCALE GENOMIC DNA]</scope>
    <source>
        <strain evidence="3">CpI1-S</strain>
    </source>
</reference>
<feature type="transmembrane region" description="Helical" evidence="1">
    <location>
        <begin position="110"/>
        <end position="131"/>
    </location>
</feature>
<proteinExistence type="predicted"/>
<keyword evidence="1" id="KW-0472">Membrane</keyword>
<name>A0A0D8BHY0_9ACTN</name>
<dbReference type="OrthoDB" id="3712369at2"/>